<dbReference type="SUPFAM" id="SSF75632">
    <property type="entry name" value="Cullin homology domain"/>
    <property type="match status" value="1"/>
</dbReference>
<dbReference type="GO" id="GO:0031625">
    <property type="term" value="F:ubiquitin protein ligase binding"/>
    <property type="evidence" value="ECO:0007669"/>
    <property type="project" value="InterPro"/>
</dbReference>
<dbReference type="InterPro" id="IPR036390">
    <property type="entry name" value="WH_DNA-bd_sf"/>
</dbReference>
<dbReference type="FunFam" id="1.20.1310.10:FF:000012">
    <property type="entry name" value="Cullin 2"/>
    <property type="match status" value="1"/>
</dbReference>
<dbReference type="InterPro" id="IPR036317">
    <property type="entry name" value="Cullin_homology_sf"/>
</dbReference>
<evidence type="ECO:0000256" key="5">
    <source>
        <dbReference type="ARBA" id="ARBA00022553"/>
    </source>
</evidence>
<proteinExistence type="inferred from homology"/>
<keyword evidence="6" id="KW-0833">Ubl conjugation pathway</keyword>
<evidence type="ECO:0000256" key="2">
    <source>
        <dbReference type="ARBA" id="ARBA00004906"/>
    </source>
</evidence>
<dbReference type="KEGG" id="bdr:105222159"/>
<dbReference type="InterPro" id="IPR059120">
    <property type="entry name" value="Cullin-like_AB"/>
</dbReference>
<dbReference type="PROSITE" id="PS50069">
    <property type="entry name" value="CULLIN_2"/>
    <property type="match status" value="1"/>
</dbReference>
<reference evidence="14" key="1">
    <citation type="journal article" date="2014" name="BMC Genomics">
        <title>Characterizing the developmental transcriptome of the oriental fruit fly, Bactrocera dorsalis (Diptera: Tephritidae) through comparative genomic analysis with Drosophila melanogaster utilizing modENCODE datasets.</title>
        <authorList>
            <person name="Geib S.M."/>
            <person name="Calla B."/>
            <person name="Hall B."/>
            <person name="Hou S."/>
            <person name="Manoukis N.C."/>
        </authorList>
    </citation>
    <scope>NUCLEOTIDE SEQUENCE</scope>
    <source>
        <strain evidence="14">Punador</strain>
    </source>
</reference>
<dbReference type="Pfam" id="PF00888">
    <property type="entry name" value="Cullin"/>
    <property type="match status" value="1"/>
</dbReference>
<dbReference type="OrthoDB" id="27073at2759"/>
<comment type="similarity">
    <text evidence="3 11 12">Belongs to the cullin family.</text>
</comment>
<dbReference type="InterPro" id="IPR036388">
    <property type="entry name" value="WH-like_DNA-bd_sf"/>
</dbReference>
<dbReference type="InterPro" id="IPR016158">
    <property type="entry name" value="Cullin_homology"/>
</dbReference>
<dbReference type="PROSITE" id="PS01256">
    <property type="entry name" value="CULLIN_1"/>
    <property type="match status" value="1"/>
</dbReference>
<dbReference type="InterPro" id="IPR016159">
    <property type="entry name" value="Cullin_repeat-like_dom_sf"/>
</dbReference>
<dbReference type="RefSeq" id="XP_011197669.2">
    <property type="nucleotide sequence ID" value="XM_011199367.4"/>
</dbReference>
<dbReference type="EMBL" id="GAKP01012780">
    <property type="protein sequence ID" value="JAC46172.1"/>
    <property type="molecule type" value="Transcribed_RNA"/>
</dbReference>
<dbReference type="GO" id="GO:0031981">
    <property type="term" value="C:nuclear lumen"/>
    <property type="evidence" value="ECO:0007669"/>
    <property type="project" value="UniProtKB-ARBA"/>
</dbReference>
<evidence type="ECO:0000256" key="12">
    <source>
        <dbReference type="RuleBase" id="RU003829"/>
    </source>
</evidence>
<keyword evidence="4" id="KW-1017">Isopeptide bond</keyword>
<evidence type="ECO:0000313" key="14">
    <source>
        <dbReference type="EMBL" id="JAC46172.1"/>
    </source>
</evidence>
<dbReference type="FunFam" id="1.20.1310.10:FF:000022">
    <property type="entry name" value="Cullin-2 isoform 2"/>
    <property type="match status" value="1"/>
</dbReference>
<evidence type="ECO:0000256" key="1">
    <source>
        <dbReference type="ARBA" id="ARBA00004123"/>
    </source>
</evidence>
<comment type="subcellular location">
    <subcellularLocation>
        <location evidence="1">Nucleus</location>
    </subcellularLocation>
</comment>
<dbReference type="Pfam" id="PF26557">
    <property type="entry name" value="Cullin_AB"/>
    <property type="match status" value="1"/>
</dbReference>
<dbReference type="RefSeq" id="XP_011197668.2">
    <property type="nucleotide sequence ID" value="XM_011199366.4"/>
</dbReference>
<dbReference type="Gene3D" id="4.10.1030.10">
    <property type="entry name" value="Ring Box Chain A, domain 5"/>
    <property type="match status" value="1"/>
</dbReference>
<dbReference type="FunFam" id="1.10.10.10:FF:000014">
    <property type="entry name" value="Cullin 1"/>
    <property type="match status" value="1"/>
</dbReference>
<dbReference type="InterPro" id="IPR019559">
    <property type="entry name" value="Cullin_neddylation_domain"/>
</dbReference>
<dbReference type="FunFam" id="3.30.230.130:FF:000003">
    <property type="entry name" value="Cullin 2"/>
    <property type="match status" value="1"/>
</dbReference>
<evidence type="ECO:0000256" key="11">
    <source>
        <dbReference type="PROSITE-ProRule" id="PRU00330"/>
    </source>
</evidence>
<dbReference type="EMBL" id="GAKP01012781">
    <property type="protein sequence ID" value="JAC46171.1"/>
    <property type="molecule type" value="Transcribed_RNA"/>
</dbReference>
<evidence type="ECO:0000256" key="4">
    <source>
        <dbReference type="ARBA" id="ARBA00022499"/>
    </source>
</evidence>
<dbReference type="SMART" id="SM00182">
    <property type="entry name" value="CULLIN"/>
    <property type="match status" value="1"/>
</dbReference>
<dbReference type="AlphaFoldDB" id="A0A034VVR3"/>
<dbReference type="RefSeq" id="XP_011197670.2">
    <property type="nucleotide sequence ID" value="XM_011199368.4"/>
</dbReference>
<dbReference type="SMART" id="SM00884">
    <property type="entry name" value="Cullin_Nedd8"/>
    <property type="match status" value="1"/>
</dbReference>
<dbReference type="Pfam" id="PF10557">
    <property type="entry name" value="Cullin_Nedd8"/>
    <property type="match status" value="1"/>
</dbReference>
<evidence type="ECO:0000256" key="9">
    <source>
        <dbReference type="ARBA" id="ARBA00023242"/>
    </source>
</evidence>
<accession>A0A034VVR3</accession>
<dbReference type="GO" id="GO:0031462">
    <property type="term" value="C:Cul2-RING ubiquitin ligase complex"/>
    <property type="evidence" value="ECO:0007669"/>
    <property type="project" value="UniProtKB-ARBA"/>
</dbReference>
<organism evidence="14">
    <name type="scientific">Bactrocera dorsalis</name>
    <name type="common">Oriental fruit fly</name>
    <name type="synonym">Dacus dorsalis</name>
    <dbReference type="NCBI Taxonomy" id="27457"/>
    <lineage>
        <taxon>Eukaryota</taxon>
        <taxon>Metazoa</taxon>
        <taxon>Ecdysozoa</taxon>
        <taxon>Arthropoda</taxon>
        <taxon>Hexapoda</taxon>
        <taxon>Insecta</taxon>
        <taxon>Pterygota</taxon>
        <taxon>Neoptera</taxon>
        <taxon>Endopterygota</taxon>
        <taxon>Diptera</taxon>
        <taxon>Brachycera</taxon>
        <taxon>Muscomorpha</taxon>
        <taxon>Tephritoidea</taxon>
        <taxon>Tephritidae</taxon>
        <taxon>Bactrocera</taxon>
        <taxon>Bactrocera</taxon>
    </lineage>
</organism>
<comment type="pathway">
    <text evidence="2">Protein modification; protein ubiquitination.</text>
</comment>
<evidence type="ECO:0000256" key="7">
    <source>
        <dbReference type="ARBA" id="ARBA00022843"/>
    </source>
</evidence>
<feature type="domain" description="Cullin family profile" evidence="13">
    <location>
        <begin position="401"/>
        <end position="630"/>
    </location>
</feature>
<dbReference type="InterPro" id="IPR016157">
    <property type="entry name" value="Cullin_CS"/>
</dbReference>
<evidence type="ECO:0000256" key="10">
    <source>
        <dbReference type="ARBA" id="ARBA00069610"/>
    </source>
</evidence>
<keyword evidence="8" id="KW-0007">Acetylation</keyword>
<dbReference type="FunFam" id="1.20.1310.10:FF:000016">
    <property type="entry name" value="Cullin 2"/>
    <property type="match status" value="1"/>
</dbReference>
<dbReference type="SUPFAM" id="SSF74788">
    <property type="entry name" value="Cullin repeat-like"/>
    <property type="match status" value="1"/>
</dbReference>
<dbReference type="InterPro" id="IPR045093">
    <property type="entry name" value="Cullin"/>
</dbReference>
<keyword evidence="5" id="KW-0597">Phosphoprotein</keyword>
<evidence type="ECO:0000256" key="3">
    <source>
        <dbReference type="ARBA" id="ARBA00006019"/>
    </source>
</evidence>
<dbReference type="Gene3D" id="1.10.10.10">
    <property type="entry name" value="Winged helix-like DNA-binding domain superfamily/Winged helix DNA-binding domain"/>
    <property type="match status" value="2"/>
</dbReference>
<keyword evidence="9" id="KW-0539">Nucleus</keyword>
<evidence type="ECO:0000259" key="13">
    <source>
        <dbReference type="PROSITE" id="PS50069"/>
    </source>
</evidence>
<sequence>MSLTPKSVDFNEIWPNLRSTAEAVITLGNVNRSDWSTRFSDVYTLCVAHPEPYADRLYNETKQFLENHVQNMLATRVAPGPCSTSTVNGEPDLLQRYYDAWTEYSQGVKYLDNLYSYLNQQHIKKQKISDAEVVYGNLSSDTMEQMEIGELGLDIWHIYMIKNLSDDLVKHILEDIKADRCGSPEITPNRVKVINGVVHSFVQVRGYKRTGQLKLYQELVEFPLVMASADYYDNEAAKLLKTCTVSQYMEEVIKILEEETKRAKKFLHATSMWRLRKQCEDRFVNRRLDFIYSECKDMVSQEKRKDLRNMYKILKPIADNLKSQLIHTFLDHIKNEGLETISTLSGENIHIQFVENMLKVHQKFHELIADVFENDSLFLSALDKACASIINRRPGDRQPCRSAEYVAKYCDTLLKKSKTTEAEIDQKLTNNITIFKYIEDKDVYQKFYSRLLAKRLIHEQSQSMDAEEAMINRLKQACGYEFTNKLHRMFTDISLSVDLNNKFNNHLKQENIDLGINLSIKVLQAGAWPLGPTQVVIPFAVPQEFEKSIRMFEAFYHKSFNGRKLTWLHHMCHGELKLGYLKKTYIVTMQTYQMAMLLLFESCDSLTCKDIQSTLQLNSETFQKHLQSLLESKLLNASSENLEGNTKIELNFDYSNKRTKFKITSAMQKETQQEQIEHTISAVDEDRKLYLQAAIVRIMKSRKVLKHNALIQEILSQSRVSFTPSISMIKKCIESLIDKQYIERTPNSGDEYSYVA</sequence>
<gene>
    <name evidence="14" type="primary">CUL2</name>
</gene>
<evidence type="ECO:0000256" key="8">
    <source>
        <dbReference type="ARBA" id="ARBA00022990"/>
    </source>
</evidence>
<dbReference type="SUPFAM" id="SSF46785">
    <property type="entry name" value="Winged helix' DNA-binding domain"/>
    <property type="match status" value="1"/>
</dbReference>
<protein>
    <recommendedName>
        <fullName evidence="10">Cullin-2</fullName>
    </recommendedName>
</protein>
<dbReference type="InterPro" id="IPR001373">
    <property type="entry name" value="Cullin_N"/>
</dbReference>
<dbReference type="CTD" id="8453"/>
<dbReference type="Gene3D" id="1.20.1310.10">
    <property type="entry name" value="Cullin Repeats"/>
    <property type="match status" value="4"/>
</dbReference>
<dbReference type="GO" id="GO:0006511">
    <property type="term" value="P:ubiquitin-dependent protein catabolic process"/>
    <property type="evidence" value="ECO:0007669"/>
    <property type="project" value="InterPro"/>
</dbReference>
<evidence type="ECO:0000256" key="6">
    <source>
        <dbReference type="ARBA" id="ARBA00022786"/>
    </source>
</evidence>
<dbReference type="PANTHER" id="PTHR11932">
    <property type="entry name" value="CULLIN"/>
    <property type="match status" value="1"/>
</dbReference>
<keyword evidence="7" id="KW-0832">Ubl conjugation</keyword>
<name>A0A034VVR3_BACDO</name>
<dbReference type="GeneID" id="105222159"/>